<dbReference type="SUPFAM" id="SSF52266">
    <property type="entry name" value="SGNH hydrolase"/>
    <property type="match status" value="1"/>
</dbReference>
<keyword evidence="4" id="KW-1185">Reference proteome</keyword>
<sequence length="243" mass="27652">MKFIRYFLISLLLSIIVGILVQQAFAANENLTYVALGDSLAEGVNDQGEKGKSYADYIAERFEEDGTGVDFKKEYATAGFTSEDLRNQLKKREVKHQVKEADLITISIGANDFLSLVKKDENGKIRFKPEDLAPTLAHIQENVRESIASIRKLNKEADIYVSGYYYPFPHMKNKDLSNTLKEVTRWLNGTIQDVVEKEGATYVPVFEKFEEDPTTYVPNPKNIHPNEAGYRVMAEAFFDVYED</sequence>
<dbReference type="EMBL" id="AVPE01000006">
    <property type="protein sequence ID" value="KGX92531.1"/>
    <property type="molecule type" value="Genomic_DNA"/>
</dbReference>
<dbReference type="Gene3D" id="3.40.50.1110">
    <property type="entry name" value="SGNH hydrolase"/>
    <property type="match status" value="1"/>
</dbReference>
<feature type="signal peptide" evidence="1">
    <location>
        <begin position="1"/>
        <end position="26"/>
    </location>
</feature>
<name>A0A0A5GH24_9BACI</name>
<feature type="domain" description="SGNH hydrolase-type esterase" evidence="2">
    <location>
        <begin position="35"/>
        <end position="232"/>
    </location>
</feature>
<proteinExistence type="predicted"/>
<organism evidence="3 4">
    <name type="scientific">Pontibacillus halophilus JSM 076056 = DSM 19796</name>
    <dbReference type="NCBI Taxonomy" id="1385510"/>
    <lineage>
        <taxon>Bacteria</taxon>
        <taxon>Bacillati</taxon>
        <taxon>Bacillota</taxon>
        <taxon>Bacilli</taxon>
        <taxon>Bacillales</taxon>
        <taxon>Bacillaceae</taxon>
        <taxon>Pontibacillus</taxon>
    </lineage>
</organism>
<evidence type="ECO:0000259" key="2">
    <source>
        <dbReference type="Pfam" id="PF13472"/>
    </source>
</evidence>
<dbReference type="PANTHER" id="PTHR30383:SF27">
    <property type="entry name" value="SPORE GERMINATION LIPASE LIPC"/>
    <property type="match status" value="1"/>
</dbReference>
<feature type="chain" id="PRO_5002022885" description="SGNH hydrolase-type esterase domain-containing protein" evidence="1">
    <location>
        <begin position="27"/>
        <end position="243"/>
    </location>
</feature>
<dbReference type="InterPro" id="IPR013830">
    <property type="entry name" value="SGNH_hydro"/>
</dbReference>
<dbReference type="PANTHER" id="PTHR30383">
    <property type="entry name" value="THIOESTERASE 1/PROTEASE 1/LYSOPHOSPHOLIPASE L1"/>
    <property type="match status" value="1"/>
</dbReference>
<dbReference type="AlphaFoldDB" id="A0A0A5GH24"/>
<keyword evidence="1" id="KW-0732">Signal</keyword>
<evidence type="ECO:0000313" key="3">
    <source>
        <dbReference type="EMBL" id="KGX92531.1"/>
    </source>
</evidence>
<comment type="caution">
    <text evidence="3">The sequence shown here is derived from an EMBL/GenBank/DDBJ whole genome shotgun (WGS) entry which is preliminary data.</text>
</comment>
<dbReference type="InterPro" id="IPR036514">
    <property type="entry name" value="SGNH_hydro_sf"/>
</dbReference>
<dbReference type="eggNOG" id="COG2755">
    <property type="taxonomic scope" value="Bacteria"/>
</dbReference>
<accession>A0A0A5GH24</accession>
<dbReference type="Proteomes" id="UP000030528">
    <property type="component" value="Unassembled WGS sequence"/>
</dbReference>
<gene>
    <name evidence="3" type="ORF">N781_17300</name>
</gene>
<reference evidence="3 4" key="1">
    <citation type="submission" date="2013-08" db="EMBL/GenBank/DDBJ databases">
        <authorList>
            <person name="Huang J."/>
            <person name="Wang G."/>
        </authorList>
    </citation>
    <scope>NUCLEOTIDE SEQUENCE [LARGE SCALE GENOMIC DNA]</scope>
    <source>
        <strain evidence="3 4">JSM 076056</strain>
    </source>
</reference>
<dbReference type="OrthoDB" id="1815486at2"/>
<dbReference type="STRING" id="1385510.GCA_000425205_01976"/>
<dbReference type="GO" id="GO:0004622">
    <property type="term" value="F:phosphatidylcholine lysophospholipase activity"/>
    <property type="evidence" value="ECO:0007669"/>
    <property type="project" value="TreeGrafter"/>
</dbReference>
<dbReference type="RefSeq" id="WP_026800364.1">
    <property type="nucleotide sequence ID" value="NZ_AULI01000008.1"/>
</dbReference>
<evidence type="ECO:0000256" key="1">
    <source>
        <dbReference type="SAM" id="SignalP"/>
    </source>
</evidence>
<protein>
    <recommendedName>
        <fullName evidence="2">SGNH hydrolase-type esterase domain-containing protein</fullName>
    </recommendedName>
</protein>
<dbReference type="InterPro" id="IPR051532">
    <property type="entry name" value="Ester_Hydrolysis_Enzymes"/>
</dbReference>
<dbReference type="Pfam" id="PF13472">
    <property type="entry name" value="Lipase_GDSL_2"/>
    <property type="match status" value="1"/>
</dbReference>
<evidence type="ECO:0000313" key="4">
    <source>
        <dbReference type="Proteomes" id="UP000030528"/>
    </source>
</evidence>